<keyword evidence="4 6" id="KW-1133">Transmembrane helix</keyword>
<dbReference type="EMBL" id="AOMF01000195">
    <property type="protein sequence ID" value="EMA48240.1"/>
    <property type="molecule type" value="Genomic_DNA"/>
</dbReference>
<dbReference type="Pfam" id="PF13440">
    <property type="entry name" value="Polysacc_synt_3"/>
    <property type="match status" value="1"/>
</dbReference>
<protein>
    <submittedName>
        <fullName evidence="7">Polysaccharide biosynthesis protein</fullName>
    </submittedName>
</protein>
<evidence type="ECO:0000256" key="3">
    <source>
        <dbReference type="ARBA" id="ARBA00022692"/>
    </source>
</evidence>
<evidence type="ECO:0000256" key="4">
    <source>
        <dbReference type="ARBA" id="ARBA00022989"/>
    </source>
</evidence>
<evidence type="ECO:0000313" key="8">
    <source>
        <dbReference type="Proteomes" id="UP000011680"/>
    </source>
</evidence>
<feature type="transmembrane region" description="Helical" evidence="6">
    <location>
        <begin position="372"/>
        <end position="393"/>
    </location>
</feature>
<dbReference type="PANTHER" id="PTHR30250:SF11">
    <property type="entry name" value="O-ANTIGEN TRANSPORTER-RELATED"/>
    <property type="match status" value="1"/>
</dbReference>
<keyword evidence="5 6" id="KW-0472">Membrane</keyword>
<feature type="transmembrane region" description="Helical" evidence="6">
    <location>
        <begin position="289"/>
        <end position="307"/>
    </location>
</feature>
<gene>
    <name evidence="7" type="ORF">C451_20637</name>
</gene>
<evidence type="ECO:0000256" key="5">
    <source>
        <dbReference type="ARBA" id="ARBA00023136"/>
    </source>
</evidence>
<accession>M0MUV5</accession>
<dbReference type="AlphaFoldDB" id="M0MUV5"/>
<feature type="transmembrane region" description="Helical" evidence="6">
    <location>
        <begin position="164"/>
        <end position="187"/>
    </location>
</feature>
<feature type="transmembrane region" description="Helical" evidence="6">
    <location>
        <begin position="43"/>
        <end position="64"/>
    </location>
</feature>
<dbReference type="Proteomes" id="UP000011680">
    <property type="component" value="Unassembled WGS sequence"/>
</dbReference>
<evidence type="ECO:0000256" key="6">
    <source>
        <dbReference type="SAM" id="Phobius"/>
    </source>
</evidence>
<dbReference type="STRING" id="1227457.C451_20637"/>
<feature type="transmembrane region" description="Helical" evidence="6">
    <location>
        <begin position="85"/>
        <end position="111"/>
    </location>
</feature>
<dbReference type="GO" id="GO:0005886">
    <property type="term" value="C:plasma membrane"/>
    <property type="evidence" value="ECO:0007669"/>
    <property type="project" value="UniProtKB-SubCell"/>
</dbReference>
<keyword evidence="2" id="KW-1003">Cell membrane</keyword>
<organism evidence="7 8">
    <name type="scientific">Halococcus thailandensis JCM 13552</name>
    <dbReference type="NCBI Taxonomy" id="1227457"/>
    <lineage>
        <taxon>Archaea</taxon>
        <taxon>Methanobacteriati</taxon>
        <taxon>Methanobacteriota</taxon>
        <taxon>Stenosarchaea group</taxon>
        <taxon>Halobacteria</taxon>
        <taxon>Halobacteriales</taxon>
        <taxon>Halococcaceae</taxon>
        <taxon>Halococcus</taxon>
    </lineage>
</organism>
<dbReference type="PATRIC" id="fig|1227457.3.peg.4007"/>
<feature type="transmembrane region" description="Helical" evidence="6">
    <location>
        <begin position="347"/>
        <end position="365"/>
    </location>
</feature>
<keyword evidence="3 6" id="KW-0812">Transmembrane</keyword>
<reference evidence="7 8" key="1">
    <citation type="journal article" date="2014" name="PLoS Genet.">
        <title>Phylogenetically driven sequencing of extremely halophilic archaea reveals strategies for static and dynamic osmo-response.</title>
        <authorList>
            <person name="Becker E.A."/>
            <person name="Seitzer P.M."/>
            <person name="Tritt A."/>
            <person name="Larsen D."/>
            <person name="Krusor M."/>
            <person name="Yao A.I."/>
            <person name="Wu D."/>
            <person name="Madern D."/>
            <person name="Eisen J.A."/>
            <person name="Darling A.E."/>
            <person name="Facciotti M.T."/>
        </authorList>
    </citation>
    <scope>NUCLEOTIDE SEQUENCE [LARGE SCALE GENOMIC DNA]</scope>
    <source>
        <strain evidence="7 8">JCM 13552</strain>
    </source>
</reference>
<keyword evidence="8" id="KW-1185">Reference proteome</keyword>
<evidence type="ECO:0000313" key="7">
    <source>
        <dbReference type="EMBL" id="EMA48240.1"/>
    </source>
</evidence>
<proteinExistence type="predicted"/>
<name>M0MUV5_9EURY</name>
<sequence length="407" mass="43952">MKRVYTDILFLTLLLGSIVSGVVLFFGSIVDVDVLLESQDIDASVLVLVSAGIVISDMIMQVNLNFPRALGDIRRYEILRTTRMIVEAAALFVVFVAGGGVISGLLALLAISTLGNLGLFLLIVRSYGLVRPSLSRFPQYLRYGAPMIPQELSKSILSQVDRFLLLYFLSPTIAGIYSAAYGVSGILKRFTSILNSTLYPTVAGAWDSGKTAELKSLYAGIFKYITILAVPALFGIALLSKPLLSLISTPQIANKGAFLIPILSSGFLVRAYQDSIEYILTASEQTSKIGFAVVLAAAANFTLNILLIPRYGLLGAAAATFVSEILVTAVIYYFVGQEIHIPFPTQTLFAALGSAVVMSLVLYFLPTISNGIFEIIAYVIIGAVIYFAVMITLGEFSPHEIYSFVNS</sequence>
<feature type="transmembrane region" description="Helical" evidence="6">
    <location>
        <begin position="314"/>
        <end position="335"/>
    </location>
</feature>
<feature type="transmembrane region" description="Helical" evidence="6">
    <location>
        <begin position="221"/>
        <end position="240"/>
    </location>
</feature>
<evidence type="ECO:0000256" key="2">
    <source>
        <dbReference type="ARBA" id="ARBA00022475"/>
    </source>
</evidence>
<comment type="subcellular location">
    <subcellularLocation>
        <location evidence="1">Cell membrane</location>
        <topology evidence="1">Multi-pass membrane protein</topology>
    </subcellularLocation>
</comment>
<evidence type="ECO:0000256" key="1">
    <source>
        <dbReference type="ARBA" id="ARBA00004651"/>
    </source>
</evidence>
<dbReference type="eggNOG" id="arCOG02209">
    <property type="taxonomic scope" value="Archaea"/>
</dbReference>
<dbReference type="InterPro" id="IPR050833">
    <property type="entry name" value="Poly_Biosynth_Transport"/>
</dbReference>
<comment type="caution">
    <text evidence="7">The sequence shown here is derived from an EMBL/GenBank/DDBJ whole genome shotgun (WGS) entry which is preliminary data.</text>
</comment>
<dbReference type="PANTHER" id="PTHR30250">
    <property type="entry name" value="PST FAMILY PREDICTED COLANIC ACID TRANSPORTER"/>
    <property type="match status" value="1"/>
</dbReference>